<dbReference type="InterPro" id="IPR042098">
    <property type="entry name" value="TauD-like_sf"/>
</dbReference>
<reference evidence="5" key="1">
    <citation type="submission" date="2022-03" db="EMBL/GenBank/DDBJ databases">
        <authorList>
            <person name="Woo C.Y."/>
        </authorList>
    </citation>
    <scope>NUCLEOTIDE SEQUENCE</scope>
    <source>
        <strain evidence="5">CYS-02</strain>
    </source>
</reference>
<organism evidence="5 6">
    <name type="scientific">Variovorax terrae</name>
    <dbReference type="NCBI Taxonomy" id="2923278"/>
    <lineage>
        <taxon>Bacteria</taxon>
        <taxon>Pseudomonadati</taxon>
        <taxon>Pseudomonadota</taxon>
        <taxon>Betaproteobacteria</taxon>
        <taxon>Burkholderiales</taxon>
        <taxon>Comamonadaceae</taxon>
        <taxon>Variovorax</taxon>
    </lineage>
</organism>
<sequence length="333" mass="38255">MNDIAQADTVPVSEILDHPVLGERAWSRDEVDTSNWRIELTDSMVAELISVVTQLRSAPLPLLLCRARDFLLVECRTVVQQVRNKLHHGMGLAIVSGLPMNVLSKQEAVTIFWLIGQMLSNPVATKWDGTMLYDVIDTEKEIGYGVRAAETNAELFFHTDNAFGLSVPDYVGLLCIYPAARGGISRFCSMYSVHNELLKLSPKLLRRLYEPVYYDRQEEHCRGASKTLTAPVFHFSRQQLTVRLSFKLIRRGYALAGQRLDALLVEALECLEHILRRDEMSIEYRIERGEMQFVNNHWTAHARSAFEDEVNPKYRRHLVRSWYREQGRPTYDG</sequence>
<evidence type="ECO:0000313" key="5">
    <source>
        <dbReference type="EMBL" id="MCJ0764495.1"/>
    </source>
</evidence>
<evidence type="ECO:0000256" key="3">
    <source>
        <dbReference type="ARBA" id="ARBA00023194"/>
    </source>
</evidence>
<dbReference type="GO" id="GO:0016706">
    <property type="term" value="F:2-oxoglutarate-dependent dioxygenase activity"/>
    <property type="evidence" value="ECO:0007669"/>
    <property type="project" value="UniProtKB-ARBA"/>
</dbReference>
<feature type="domain" description="TauD/TfdA-like" evidence="4">
    <location>
        <begin position="80"/>
        <end position="322"/>
    </location>
</feature>
<evidence type="ECO:0000256" key="2">
    <source>
        <dbReference type="ARBA" id="ARBA00023002"/>
    </source>
</evidence>
<protein>
    <submittedName>
        <fullName evidence="5">TauD/TfdA family dioxygenase</fullName>
    </submittedName>
</protein>
<dbReference type="Gene3D" id="3.60.130.10">
    <property type="entry name" value="Clavaminate synthase-like"/>
    <property type="match status" value="1"/>
</dbReference>
<evidence type="ECO:0000259" key="4">
    <source>
        <dbReference type="Pfam" id="PF02668"/>
    </source>
</evidence>
<dbReference type="AlphaFoldDB" id="A0A9X2AP53"/>
<dbReference type="SUPFAM" id="SSF51197">
    <property type="entry name" value="Clavaminate synthase-like"/>
    <property type="match status" value="1"/>
</dbReference>
<dbReference type="RefSeq" id="WP_243307152.1">
    <property type="nucleotide sequence ID" value="NZ_JALGBI010000001.1"/>
</dbReference>
<dbReference type="Proteomes" id="UP001139447">
    <property type="component" value="Unassembled WGS sequence"/>
</dbReference>
<dbReference type="EMBL" id="JALGBI010000001">
    <property type="protein sequence ID" value="MCJ0764495.1"/>
    <property type="molecule type" value="Genomic_DNA"/>
</dbReference>
<proteinExistence type="predicted"/>
<name>A0A9X2AP53_9BURK</name>
<evidence type="ECO:0000313" key="6">
    <source>
        <dbReference type="Proteomes" id="UP001139447"/>
    </source>
</evidence>
<accession>A0A9X2AP53</accession>
<comment type="caution">
    <text evidence="5">The sequence shown here is derived from an EMBL/GenBank/DDBJ whole genome shotgun (WGS) entry which is preliminary data.</text>
</comment>
<comment type="cofactor">
    <cofactor evidence="1">
        <name>Fe(2+)</name>
        <dbReference type="ChEBI" id="CHEBI:29033"/>
    </cofactor>
</comment>
<gene>
    <name evidence="5" type="ORF">MMF98_14855</name>
</gene>
<dbReference type="InterPro" id="IPR003819">
    <property type="entry name" value="TauD/TfdA-like"/>
</dbReference>
<dbReference type="PANTHER" id="PTHR10696">
    <property type="entry name" value="GAMMA-BUTYROBETAINE HYDROXYLASE-RELATED"/>
    <property type="match status" value="1"/>
</dbReference>
<keyword evidence="6" id="KW-1185">Reference proteome</keyword>
<dbReference type="InterPro" id="IPR050411">
    <property type="entry name" value="AlphaKG_dependent_hydroxylases"/>
</dbReference>
<dbReference type="Pfam" id="PF02668">
    <property type="entry name" value="TauD"/>
    <property type="match status" value="1"/>
</dbReference>
<keyword evidence="2" id="KW-0560">Oxidoreductase</keyword>
<evidence type="ECO:0000256" key="1">
    <source>
        <dbReference type="ARBA" id="ARBA00001954"/>
    </source>
</evidence>
<dbReference type="PANTHER" id="PTHR10696:SF56">
    <property type="entry name" value="TAUD_TFDA-LIKE DOMAIN-CONTAINING PROTEIN"/>
    <property type="match status" value="1"/>
</dbReference>
<keyword evidence="5" id="KW-0223">Dioxygenase</keyword>
<keyword evidence="3" id="KW-0045">Antibiotic biosynthesis</keyword>
<dbReference type="GO" id="GO:0017000">
    <property type="term" value="P:antibiotic biosynthetic process"/>
    <property type="evidence" value="ECO:0007669"/>
    <property type="project" value="UniProtKB-KW"/>
</dbReference>